<dbReference type="GO" id="GO:0000724">
    <property type="term" value="P:double-strand break repair via homologous recombination"/>
    <property type="evidence" value="ECO:0007669"/>
    <property type="project" value="InterPro"/>
</dbReference>
<dbReference type="GO" id="GO:0016197">
    <property type="term" value="P:endosomal transport"/>
    <property type="evidence" value="ECO:0007669"/>
    <property type="project" value="InterPro"/>
</dbReference>
<sequence>MQGENEIAIWASRFYSREGNDKWSCARAKAVAGRVRQEFSVSKSEVDIPDKKFARIKSDANTESRGVFRIAKSRLFSTPKTVCWLHKSKSICTLICEEHANVLLAANQLGMLANSISTHFGPNALQDAKIINGRPEEFHMLLDRMMPSGHLQYLTQVDATRELALLANVLQKSKS</sequence>
<gene>
    <name evidence="1" type="ORF">LSP00402_LOCUS3475</name>
</gene>
<dbReference type="GO" id="GO:0005770">
    <property type="term" value="C:late endosome"/>
    <property type="evidence" value="ECO:0007669"/>
    <property type="project" value="TreeGrafter"/>
</dbReference>
<protein>
    <submittedName>
        <fullName evidence="1">Uncharacterized protein</fullName>
    </submittedName>
</protein>
<dbReference type="PANTHER" id="PTHR16120:SF0">
    <property type="entry name" value="AP-5 COMPLEX SUBUNIT SIGMA-1"/>
    <property type="match status" value="1"/>
</dbReference>
<reference evidence="1" key="1">
    <citation type="submission" date="2021-01" db="EMBL/GenBank/DDBJ databases">
        <authorList>
            <person name="Corre E."/>
            <person name="Pelletier E."/>
            <person name="Niang G."/>
            <person name="Scheremetjew M."/>
            <person name="Finn R."/>
            <person name="Kale V."/>
            <person name="Holt S."/>
            <person name="Cochrane G."/>
            <person name="Meng A."/>
            <person name="Brown T."/>
            <person name="Cohen L."/>
        </authorList>
    </citation>
    <scope>NUCLEOTIDE SEQUENCE</scope>
    <source>
        <strain evidence="1">CCMP622</strain>
    </source>
</reference>
<organism evidence="1">
    <name type="scientific">Lotharella oceanica</name>
    <dbReference type="NCBI Taxonomy" id="641309"/>
    <lineage>
        <taxon>Eukaryota</taxon>
        <taxon>Sar</taxon>
        <taxon>Rhizaria</taxon>
        <taxon>Cercozoa</taxon>
        <taxon>Chlorarachniophyceae</taxon>
        <taxon>Lotharella</taxon>
    </lineage>
</organism>
<proteinExistence type="predicted"/>
<dbReference type="Pfam" id="PF15001">
    <property type="entry name" value="AP-5_subunit_s1"/>
    <property type="match status" value="1"/>
</dbReference>
<name>A0A7S2TI98_9EUKA</name>
<dbReference type="GO" id="GO:0005764">
    <property type="term" value="C:lysosome"/>
    <property type="evidence" value="ECO:0007669"/>
    <property type="project" value="TreeGrafter"/>
</dbReference>
<dbReference type="InterPro" id="IPR029392">
    <property type="entry name" value="AP-5_subunit_s1"/>
</dbReference>
<dbReference type="EMBL" id="HBHP01005605">
    <property type="protein sequence ID" value="CAD9750968.1"/>
    <property type="molecule type" value="Transcribed_RNA"/>
</dbReference>
<dbReference type="GO" id="GO:0030119">
    <property type="term" value="C:AP-type membrane coat adaptor complex"/>
    <property type="evidence" value="ECO:0007669"/>
    <property type="project" value="InterPro"/>
</dbReference>
<dbReference type="AlphaFoldDB" id="A0A7S2TI98"/>
<dbReference type="PANTHER" id="PTHR16120">
    <property type="entry name" value="AP-5 COMPLEX SUBUNIT SIGMA-1"/>
    <property type="match status" value="1"/>
</dbReference>
<dbReference type="GO" id="GO:0005829">
    <property type="term" value="C:cytosol"/>
    <property type="evidence" value="ECO:0007669"/>
    <property type="project" value="TreeGrafter"/>
</dbReference>
<accession>A0A7S2TI98</accession>
<evidence type="ECO:0000313" key="1">
    <source>
        <dbReference type="EMBL" id="CAD9750968.1"/>
    </source>
</evidence>